<dbReference type="InterPro" id="IPR020449">
    <property type="entry name" value="Tscrpt_reg_AraC-type_HTH"/>
</dbReference>
<evidence type="ECO:0000256" key="3">
    <source>
        <dbReference type="ARBA" id="ARBA00023163"/>
    </source>
</evidence>
<dbReference type="SMART" id="SM00342">
    <property type="entry name" value="HTH_ARAC"/>
    <property type="match status" value="1"/>
</dbReference>
<dbReference type="EMBL" id="CYZX01000004">
    <property type="protein sequence ID" value="CUO00495.1"/>
    <property type="molecule type" value="Genomic_DNA"/>
</dbReference>
<evidence type="ECO:0000259" key="4">
    <source>
        <dbReference type="PROSITE" id="PS01124"/>
    </source>
</evidence>
<evidence type="ECO:0000256" key="1">
    <source>
        <dbReference type="ARBA" id="ARBA00023015"/>
    </source>
</evidence>
<keyword evidence="5" id="KW-0808">Transferase</keyword>
<proteinExistence type="predicted"/>
<dbReference type="InterPro" id="IPR009057">
    <property type="entry name" value="Homeodomain-like_sf"/>
</dbReference>
<dbReference type="PROSITE" id="PS01124">
    <property type="entry name" value="HTH_ARAC_FAMILY_2"/>
    <property type="match status" value="1"/>
</dbReference>
<dbReference type="InterPro" id="IPR018060">
    <property type="entry name" value="HTH_AraC"/>
</dbReference>
<feature type="domain" description="HTH araC/xylS-type" evidence="4">
    <location>
        <begin position="144"/>
        <end position="242"/>
    </location>
</feature>
<dbReference type="EC" id="2.1.1.-" evidence="5"/>
<dbReference type="SUPFAM" id="SSF46689">
    <property type="entry name" value="Homeodomain-like"/>
    <property type="match status" value="2"/>
</dbReference>
<dbReference type="Gene3D" id="1.10.10.60">
    <property type="entry name" value="Homeodomain-like"/>
    <property type="match status" value="2"/>
</dbReference>
<reference evidence="5 6" key="1">
    <citation type="submission" date="2015-09" db="EMBL/GenBank/DDBJ databases">
        <authorList>
            <consortium name="Pathogen Informatics"/>
        </authorList>
    </citation>
    <scope>NUCLEOTIDE SEQUENCE [LARGE SCALE GENOMIC DNA]</scope>
    <source>
        <strain evidence="5 6">2789STDY5834856</strain>
    </source>
</reference>
<name>A0A174BLD3_9CLOT</name>
<evidence type="ECO:0000256" key="2">
    <source>
        <dbReference type="ARBA" id="ARBA00023125"/>
    </source>
</evidence>
<dbReference type="GO" id="GO:0032259">
    <property type="term" value="P:methylation"/>
    <property type="evidence" value="ECO:0007669"/>
    <property type="project" value="UniProtKB-KW"/>
</dbReference>
<organism evidence="5 6">
    <name type="scientific">Clostridium disporicum</name>
    <dbReference type="NCBI Taxonomy" id="84024"/>
    <lineage>
        <taxon>Bacteria</taxon>
        <taxon>Bacillati</taxon>
        <taxon>Bacillota</taxon>
        <taxon>Clostridia</taxon>
        <taxon>Eubacteriales</taxon>
        <taxon>Clostridiaceae</taxon>
        <taxon>Clostridium</taxon>
    </lineage>
</organism>
<gene>
    <name evidence="5" type="primary">adaA_1</name>
    <name evidence="5" type="ORF">ERS852471_00798</name>
</gene>
<keyword evidence="5" id="KW-0489">Methyltransferase</keyword>
<dbReference type="Pfam" id="PF12833">
    <property type="entry name" value="HTH_18"/>
    <property type="match status" value="1"/>
</dbReference>
<accession>A0A174BLD3</accession>
<dbReference type="PROSITE" id="PS00041">
    <property type="entry name" value="HTH_ARAC_FAMILY_1"/>
    <property type="match status" value="1"/>
</dbReference>
<dbReference type="PANTHER" id="PTHR43280:SF28">
    <property type="entry name" value="HTH-TYPE TRANSCRIPTIONAL ACTIVATOR RHAS"/>
    <property type="match status" value="1"/>
</dbReference>
<dbReference type="Proteomes" id="UP000095594">
    <property type="component" value="Unassembled WGS sequence"/>
</dbReference>
<dbReference type="InterPro" id="IPR018062">
    <property type="entry name" value="HTH_AraC-typ_CS"/>
</dbReference>
<sequence>MNTYNVLNDFFTCLSLPTLVLNNSFKIVHSHKYNAELKNSFYTSKAIDILKNSLSYSNPIAINIPNNISYSAIAFYHYDNMPAYILIGPYIIQDNKNTKVNTCDSSILTINKSLLDDVINLYSNLIVNKYKTTTPNGTLSPFVKRAIEYIEKNYSKEISIDDLCSELNINKCYFCCVFKNETGQTFINYLNNYKVEKSKELLANTDYSLLDIALSVGFNNQSYYSTVFKKLTNQTPIKYRESLKE</sequence>
<dbReference type="RefSeq" id="WP_084758946.1">
    <property type="nucleotide sequence ID" value="NZ_CABIXQ010000004.1"/>
</dbReference>
<dbReference type="AlphaFoldDB" id="A0A174BLD3"/>
<protein>
    <submittedName>
        <fullName evidence="5">AraC family transcriptional regulator</fullName>
        <ecNumber evidence="5">2.1.1.-</ecNumber>
    </submittedName>
</protein>
<dbReference type="GO" id="GO:0008168">
    <property type="term" value="F:methyltransferase activity"/>
    <property type="evidence" value="ECO:0007669"/>
    <property type="project" value="UniProtKB-KW"/>
</dbReference>
<evidence type="ECO:0000313" key="5">
    <source>
        <dbReference type="EMBL" id="CUO00495.1"/>
    </source>
</evidence>
<evidence type="ECO:0000313" key="6">
    <source>
        <dbReference type="Proteomes" id="UP000095594"/>
    </source>
</evidence>
<keyword evidence="3" id="KW-0804">Transcription</keyword>
<keyword evidence="2" id="KW-0238">DNA-binding</keyword>
<dbReference type="PRINTS" id="PR00032">
    <property type="entry name" value="HTHARAC"/>
</dbReference>
<dbReference type="OrthoDB" id="1677563at2"/>
<dbReference type="GO" id="GO:0043565">
    <property type="term" value="F:sequence-specific DNA binding"/>
    <property type="evidence" value="ECO:0007669"/>
    <property type="project" value="InterPro"/>
</dbReference>
<dbReference type="GO" id="GO:0003700">
    <property type="term" value="F:DNA-binding transcription factor activity"/>
    <property type="evidence" value="ECO:0007669"/>
    <property type="project" value="InterPro"/>
</dbReference>
<dbReference type="PANTHER" id="PTHR43280">
    <property type="entry name" value="ARAC-FAMILY TRANSCRIPTIONAL REGULATOR"/>
    <property type="match status" value="1"/>
</dbReference>
<keyword evidence="1" id="KW-0805">Transcription regulation</keyword>